<dbReference type="InterPro" id="IPR036188">
    <property type="entry name" value="FAD/NAD-bd_sf"/>
</dbReference>
<dbReference type="PANTHER" id="PTHR13847">
    <property type="entry name" value="SARCOSINE DEHYDROGENASE-RELATED"/>
    <property type="match status" value="1"/>
</dbReference>
<dbReference type="GO" id="GO:0005737">
    <property type="term" value="C:cytoplasm"/>
    <property type="evidence" value="ECO:0007669"/>
    <property type="project" value="TreeGrafter"/>
</dbReference>
<sequence>MRGLASLWADSAAEAFTARSLQGEFSADLVILGGGFTGLSAALDAAGQGADVILLEAETIGHGGSGRNVGLVNAGLWLPPDAVCKTLGQAAGDQLNAALAAAPDLVFGLIDAHDIQCEPRRNGTLHLAHAPKGMAQLQTRYDQMAARGAPVTLLDSADTAERTGTTAFHGALHDARAGTIHPLAYARGLARAAETQGARIFEASPALSVMRHAGHWVVCSPGGKVRAKALLVATNAYHQAVEQLIVPQPATVNYFQLATEPLGHNLAGDILANGEGCWDSALIMSSLRRDADGRIILGGMGDDVALQSNWARRKLTQLFPRLRDVAITHAWAGKISMTSDHLPKVLRLGTLGLSIFGYSGRGIAPGTLMGRCAARALLSDDDSMLPLVPIERHTERFTRLKTAAFETGARLVHRFSARGG</sequence>
<evidence type="ECO:0000256" key="1">
    <source>
        <dbReference type="ARBA" id="ARBA00023002"/>
    </source>
</evidence>
<keyword evidence="1" id="KW-0560">Oxidoreductase</keyword>
<protein>
    <submittedName>
        <fullName evidence="3">FAD-binding oxidoreductase</fullName>
    </submittedName>
</protein>
<name>A0A967BFA8_9RHOB</name>
<proteinExistence type="predicted"/>
<organism evidence="3 4">
    <name type="scientific">Roseovarius gahaiensis</name>
    <dbReference type="NCBI Taxonomy" id="2716691"/>
    <lineage>
        <taxon>Bacteria</taxon>
        <taxon>Pseudomonadati</taxon>
        <taxon>Pseudomonadota</taxon>
        <taxon>Alphaproteobacteria</taxon>
        <taxon>Rhodobacterales</taxon>
        <taxon>Roseobacteraceae</taxon>
        <taxon>Roseovarius</taxon>
    </lineage>
</organism>
<dbReference type="GO" id="GO:0016491">
    <property type="term" value="F:oxidoreductase activity"/>
    <property type="evidence" value="ECO:0007669"/>
    <property type="project" value="UniProtKB-KW"/>
</dbReference>
<reference evidence="3" key="1">
    <citation type="submission" date="2020-03" db="EMBL/GenBank/DDBJ databases">
        <title>Roseovarius gahaiensis sp. nov., isolated from Gahai Saline Lake, China.</title>
        <authorList>
            <person name="Sun X."/>
        </authorList>
    </citation>
    <scope>NUCLEOTIDE SEQUENCE</scope>
    <source>
        <strain evidence="3">GH877</strain>
    </source>
</reference>
<feature type="domain" description="FAD dependent oxidoreductase" evidence="2">
    <location>
        <begin position="28"/>
        <end position="375"/>
    </location>
</feature>
<evidence type="ECO:0000259" key="2">
    <source>
        <dbReference type="Pfam" id="PF01266"/>
    </source>
</evidence>
<dbReference type="Gene3D" id="3.30.9.10">
    <property type="entry name" value="D-Amino Acid Oxidase, subunit A, domain 2"/>
    <property type="match status" value="1"/>
</dbReference>
<evidence type="ECO:0000313" key="3">
    <source>
        <dbReference type="EMBL" id="NHQ74976.1"/>
    </source>
</evidence>
<keyword evidence="4" id="KW-1185">Reference proteome</keyword>
<comment type="caution">
    <text evidence="3">The sequence shown here is derived from an EMBL/GenBank/DDBJ whole genome shotgun (WGS) entry which is preliminary data.</text>
</comment>
<accession>A0A967BFA8</accession>
<dbReference type="PANTHER" id="PTHR13847:SF275">
    <property type="entry name" value="GAMMA-GLUTAMYLPUTRESCINE OXIDOREDUCTASE"/>
    <property type="match status" value="1"/>
</dbReference>
<dbReference type="EMBL" id="JAAORB010000022">
    <property type="protein sequence ID" value="NHQ74976.1"/>
    <property type="molecule type" value="Genomic_DNA"/>
</dbReference>
<evidence type="ECO:0000313" key="4">
    <source>
        <dbReference type="Proteomes" id="UP000639775"/>
    </source>
</evidence>
<dbReference type="AlphaFoldDB" id="A0A967BFA8"/>
<dbReference type="SUPFAM" id="SSF51905">
    <property type="entry name" value="FAD/NAD(P)-binding domain"/>
    <property type="match status" value="1"/>
</dbReference>
<dbReference type="InterPro" id="IPR006076">
    <property type="entry name" value="FAD-dep_OxRdtase"/>
</dbReference>
<dbReference type="Proteomes" id="UP000639775">
    <property type="component" value="Unassembled WGS sequence"/>
</dbReference>
<dbReference type="Pfam" id="PF01266">
    <property type="entry name" value="DAO"/>
    <property type="match status" value="1"/>
</dbReference>
<gene>
    <name evidence="3" type="ORF">HAT86_10950</name>
</gene>
<dbReference type="Gene3D" id="3.50.50.60">
    <property type="entry name" value="FAD/NAD(P)-binding domain"/>
    <property type="match status" value="1"/>
</dbReference>
<dbReference type="RefSeq" id="WP_167197263.1">
    <property type="nucleotide sequence ID" value="NZ_JAAORB010000022.1"/>
</dbReference>